<dbReference type="PANTHER" id="PTHR42789:SF1">
    <property type="entry name" value="D-ISOMER SPECIFIC 2-HYDROXYACID DEHYDROGENASE FAMILY PROTEIN (AFU_ORTHOLOGUE AFUA_6G10090)"/>
    <property type="match status" value="1"/>
</dbReference>
<dbReference type="EMBL" id="FNQV01000009">
    <property type="protein sequence ID" value="SEA45390.1"/>
    <property type="molecule type" value="Genomic_DNA"/>
</dbReference>
<evidence type="ECO:0000256" key="14">
    <source>
        <dbReference type="RuleBase" id="RU003719"/>
    </source>
</evidence>
<dbReference type="Gene3D" id="3.40.50.720">
    <property type="entry name" value="NAD(P)-binding Rossmann-like Domain"/>
    <property type="match status" value="2"/>
</dbReference>
<evidence type="ECO:0000256" key="12">
    <source>
        <dbReference type="ARBA" id="ARBA00048126"/>
    </source>
</evidence>
<protein>
    <recommendedName>
        <fullName evidence="6">D-3-phosphoglycerate dehydrogenase</fullName>
        <ecNumber evidence="4">1.1.1.399</ecNumber>
        <ecNumber evidence="5">1.1.1.95</ecNumber>
    </recommendedName>
    <alternativeName>
        <fullName evidence="11">2-oxoglutarate reductase</fullName>
    </alternativeName>
</protein>
<dbReference type="InterPro" id="IPR029753">
    <property type="entry name" value="D-isomer_DH_CS"/>
</dbReference>
<evidence type="ECO:0000256" key="11">
    <source>
        <dbReference type="ARBA" id="ARBA00030455"/>
    </source>
</evidence>
<dbReference type="GO" id="GO:0006564">
    <property type="term" value="P:L-serine biosynthetic process"/>
    <property type="evidence" value="ECO:0007669"/>
    <property type="project" value="UniProtKB-KW"/>
</dbReference>
<comment type="function">
    <text evidence="1">Catalyzes the reversible oxidation of 3-phospho-D-glycerate to 3-phosphonooxypyruvate, the first step of the phosphorylated L-serine biosynthesis pathway. Also catalyzes the reversible oxidation of 2-hydroxyglutarate to 2-oxoglutarate.</text>
</comment>
<feature type="domain" description="ACT" evidence="15">
    <location>
        <begin position="330"/>
        <end position="400"/>
    </location>
</feature>
<dbReference type="PANTHER" id="PTHR42789">
    <property type="entry name" value="D-ISOMER SPECIFIC 2-HYDROXYACID DEHYDROGENASE FAMILY PROTEIN (AFU_ORTHOLOGUE AFUA_6G10090)"/>
    <property type="match status" value="1"/>
</dbReference>
<keyword evidence="7" id="KW-0028">Amino-acid biosynthesis</keyword>
<dbReference type="GO" id="GO:0004617">
    <property type="term" value="F:phosphoglycerate dehydrogenase activity"/>
    <property type="evidence" value="ECO:0007669"/>
    <property type="project" value="UniProtKB-EC"/>
</dbReference>
<dbReference type="InterPro" id="IPR006140">
    <property type="entry name" value="D-isomer_DH_NAD-bd"/>
</dbReference>
<dbReference type="SUPFAM" id="SSF52283">
    <property type="entry name" value="Formate/glycerate dehydrogenase catalytic domain-like"/>
    <property type="match status" value="1"/>
</dbReference>
<evidence type="ECO:0000313" key="16">
    <source>
        <dbReference type="EMBL" id="SEA45390.1"/>
    </source>
</evidence>
<dbReference type="UniPathway" id="UPA00135">
    <property type="reaction ID" value="UER00196"/>
</dbReference>
<dbReference type="GO" id="GO:0051287">
    <property type="term" value="F:NAD binding"/>
    <property type="evidence" value="ECO:0007669"/>
    <property type="project" value="InterPro"/>
</dbReference>
<keyword evidence="8 14" id="KW-0560">Oxidoreductase</keyword>
<dbReference type="FunFam" id="3.40.50.720:FF:000041">
    <property type="entry name" value="D-3-phosphoglycerate dehydrogenase"/>
    <property type="match status" value="1"/>
</dbReference>
<dbReference type="GO" id="GO:0047545">
    <property type="term" value="F:(S)-2-hydroxyglutarate dehydrogenase activity"/>
    <property type="evidence" value="ECO:0007669"/>
    <property type="project" value="UniProtKB-ARBA"/>
</dbReference>
<reference evidence="17" key="1">
    <citation type="submission" date="2016-10" db="EMBL/GenBank/DDBJ databases">
        <authorList>
            <person name="Varghese N."/>
            <person name="Submissions S."/>
        </authorList>
    </citation>
    <scope>NUCLEOTIDE SEQUENCE [LARGE SCALE GENOMIC DNA]</scope>
    <source>
        <strain evidence="17">KPR-1</strain>
    </source>
</reference>
<evidence type="ECO:0000256" key="10">
    <source>
        <dbReference type="ARBA" id="ARBA00023299"/>
    </source>
</evidence>
<comment type="catalytic activity">
    <reaction evidence="13">
        <text>(2R)-3-phosphoglycerate + NAD(+) = 3-phosphooxypyruvate + NADH + H(+)</text>
        <dbReference type="Rhea" id="RHEA:12641"/>
        <dbReference type="ChEBI" id="CHEBI:15378"/>
        <dbReference type="ChEBI" id="CHEBI:18110"/>
        <dbReference type="ChEBI" id="CHEBI:57540"/>
        <dbReference type="ChEBI" id="CHEBI:57945"/>
        <dbReference type="ChEBI" id="CHEBI:58272"/>
        <dbReference type="EC" id="1.1.1.95"/>
    </reaction>
</comment>
<evidence type="ECO:0000256" key="13">
    <source>
        <dbReference type="ARBA" id="ARBA00048731"/>
    </source>
</evidence>
<dbReference type="Pfam" id="PF22629">
    <property type="entry name" value="ACT_AHAS_ss"/>
    <property type="match status" value="1"/>
</dbReference>
<dbReference type="PROSITE" id="PS00671">
    <property type="entry name" value="D_2_HYDROXYACID_DH_3"/>
    <property type="match status" value="1"/>
</dbReference>
<evidence type="ECO:0000256" key="6">
    <source>
        <dbReference type="ARBA" id="ARBA00021582"/>
    </source>
</evidence>
<dbReference type="Gene3D" id="3.30.70.260">
    <property type="match status" value="1"/>
</dbReference>
<proteinExistence type="inferred from homology"/>
<evidence type="ECO:0000256" key="1">
    <source>
        <dbReference type="ARBA" id="ARBA00003800"/>
    </source>
</evidence>
<dbReference type="SUPFAM" id="SSF51735">
    <property type="entry name" value="NAD(P)-binding Rossmann-fold domains"/>
    <property type="match status" value="1"/>
</dbReference>
<keyword evidence="10" id="KW-0718">Serine biosynthesis</keyword>
<dbReference type="PROSITE" id="PS51671">
    <property type="entry name" value="ACT"/>
    <property type="match status" value="1"/>
</dbReference>
<organism evidence="16 17">
    <name type="scientific">Bowdeniella nasicola</name>
    <dbReference type="NCBI Taxonomy" id="208480"/>
    <lineage>
        <taxon>Bacteria</taxon>
        <taxon>Bacillati</taxon>
        <taxon>Actinomycetota</taxon>
        <taxon>Actinomycetes</taxon>
        <taxon>Actinomycetales</taxon>
        <taxon>Actinomycetaceae</taxon>
        <taxon>Bowdeniella</taxon>
    </lineage>
</organism>
<evidence type="ECO:0000256" key="8">
    <source>
        <dbReference type="ARBA" id="ARBA00023002"/>
    </source>
</evidence>
<dbReference type="InterPro" id="IPR006139">
    <property type="entry name" value="D-isomer_2_OHA_DH_cat_dom"/>
</dbReference>
<accession>A0A1H4BB70</accession>
<dbReference type="RefSeq" id="WP_222842432.1">
    <property type="nucleotide sequence ID" value="NZ_FNQV01000009.1"/>
</dbReference>
<name>A0A1H4BB70_9ACTO</name>
<dbReference type="NCBIfam" id="NF008759">
    <property type="entry name" value="PRK11790.1"/>
    <property type="match status" value="1"/>
</dbReference>
<evidence type="ECO:0000256" key="3">
    <source>
        <dbReference type="ARBA" id="ARBA00005854"/>
    </source>
</evidence>
<evidence type="ECO:0000256" key="9">
    <source>
        <dbReference type="ARBA" id="ARBA00023027"/>
    </source>
</evidence>
<dbReference type="InterPro" id="IPR054480">
    <property type="entry name" value="AHAS_small-like_ACT"/>
</dbReference>
<dbReference type="SUPFAM" id="SSF55021">
    <property type="entry name" value="ACT-like"/>
    <property type="match status" value="1"/>
</dbReference>
<comment type="catalytic activity">
    <reaction evidence="12">
        <text>(R)-2-hydroxyglutarate + NAD(+) = 2-oxoglutarate + NADH + H(+)</text>
        <dbReference type="Rhea" id="RHEA:49612"/>
        <dbReference type="ChEBI" id="CHEBI:15378"/>
        <dbReference type="ChEBI" id="CHEBI:15801"/>
        <dbReference type="ChEBI" id="CHEBI:16810"/>
        <dbReference type="ChEBI" id="CHEBI:57540"/>
        <dbReference type="ChEBI" id="CHEBI:57945"/>
        <dbReference type="EC" id="1.1.1.399"/>
    </reaction>
</comment>
<dbReference type="InterPro" id="IPR050857">
    <property type="entry name" value="D-2-hydroxyacid_DH"/>
</dbReference>
<gene>
    <name evidence="16" type="ORF">SAMN02910418_01638</name>
</gene>
<evidence type="ECO:0000256" key="5">
    <source>
        <dbReference type="ARBA" id="ARBA00013143"/>
    </source>
</evidence>
<keyword evidence="17" id="KW-1185">Reference proteome</keyword>
<dbReference type="InterPro" id="IPR029752">
    <property type="entry name" value="D-isomer_DH_CS1"/>
</dbReference>
<dbReference type="Proteomes" id="UP000199288">
    <property type="component" value="Unassembled WGS sequence"/>
</dbReference>
<sequence>MKALMLENPHTDADPFLASAGLAVARHPGALQGEELIEALQGVTVLGIRSKTTITAEVLDRCPKLRCIGAFCIGTNQIDLKSATSKGVAVFNAPFSNTRSVVELAIAEIIALLRRLTQRDRALHEGRWEKSAAGAHEVRGKVLGIVGYGNIGAQLSVVAEALGMSVVFYDKAEKLALGNARRMRSLEELLRTADIVTLHVDGVSSNASLFGAKQFAAMKPGSIFLNLSRGFVVDTSALRDYIIEGHIAGAGIDVFPDEPDANGDPFTSELRGLPNVILTPHIGGSTLEAQVSIAQFVGTRISRYVMDGTTSMSVNLPRLALDPSQDTKFRLTYVHRNTPGVLALINQSLAEHGVNITGQILGTAAEIGYVITDIASDIDDAFIAGITQLPDTIRLRIIDRKGVTLAAHSGQGYL</sequence>
<evidence type="ECO:0000313" key="17">
    <source>
        <dbReference type="Proteomes" id="UP000199288"/>
    </source>
</evidence>
<dbReference type="EC" id="1.1.1.95" evidence="5"/>
<dbReference type="CDD" id="cd12176">
    <property type="entry name" value="PGDH_3"/>
    <property type="match status" value="1"/>
</dbReference>
<comment type="pathway">
    <text evidence="2">Amino-acid biosynthesis; L-serine biosynthesis; L-serine from 3-phospho-D-glycerate: step 1/3.</text>
</comment>
<dbReference type="Pfam" id="PF02826">
    <property type="entry name" value="2-Hacid_dh_C"/>
    <property type="match status" value="1"/>
</dbReference>
<evidence type="ECO:0000259" key="15">
    <source>
        <dbReference type="PROSITE" id="PS51671"/>
    </source>
</evidence>
<dbReference type="EC" id="1.1.1.399" evidence="4"/>
<dbReference type="Pfam" id="PF00389">
    <property type="entry name" value="2-Hacid_dh"/>
    <property type="match status" value="1"/>
</dbReference>
<keyword evidence="9" id="KW-0520">NAD</keyword>
<evidence type="ECO:0000256" key="4">
    <source>
        <dbReference type="ARBA" id="ARBA00013001"/>
    </source>
</evidence>
<evidence type="ECO:0000256" key="2">
    <source>
        <dbReference type="ARBA" id="ARBA00005216"/>
    </source>
</evidence>
<dbReference type="InterPro" id="IPR002912">
    <property type="entry name" value="ACT_dom"/>
</dbReference>
<dbReference type="PROSITE" id="PS00065">
    <property type="entry name" value="D_2_HYDROXYACID_DH_1"/>
    <property type="match status" value="1"/>
</dbReference>
<dbReference type="InterPro" id="IPR045865">
    <property type="entry name" value="ACT-like_dom_sf"/>
</dbReference>
<dbReference type="CDD" id="cd04901">
    <property type="entry name" value="ACT_3PGDH"/>
    <property type="match status" value="1"/>
</dbReference>
<comment type="similarity">
    <text evidence="3 14">Belongs to the D-isomer specific 2-hydroxyacid dehydrogenase family.</text>
</comment>
<evidence type="ECO:0000256" key="7">
    <source>
        <dbReference type="ARBA" id="ARBA00022605"/>
    </source>
</evidence>
<dbReference type="InterPro" id="IPR036291">
    <property type="entry name" value="NAD(P)-bd_dom_sf"/>
</dbReference>
<dbReference type="AlphaFoldDB" id="A0A1H4BB70"/>